<dbReference type="KEGG" id="bvz:BRAD3257_7039"/>
<reference evidence="1 2" key="1">
    <citation type="submission" date="2018-03" db="EMBL/GenBank/DDBJ databases">
        <authorList>
            <person name="Gully D."/>
        </authorList>
    </citation>
    <scope>NUCLEOTIDE SEQUENCE [LARGE SCALE GENOMIC DNA]</scope>
    <source>
        <strain evidence="1">ORS3257</strain>
    </source>
</reference>
<protein>
    <submittedName>
        <fullName evidence="1">Uncharacterized protein</fullName>
    </submittedName>
</protein>
<dbReference type="Proteomes" id="UP000246085">
    <property type="component" value="Chromosome BRAD3257"/>
</dbReference>
<dbReference type="EMBL" id="LS398110">
    <property type="protein sequence ID" value="SPP97887.1"/>
    <property type="molecule type" value="Genomic_DNA"/>
</dbReference>
<organism evidence="1 2">
    <name type="scientific">Bradyrhizobium vignae</name>
    <dbReference type="NCBI Taxonomy" id="1549949"/>
    <lineage>
        <taxon>Bacteria</taxon>
        <taxon>Pseudomonadati</taxon>
        <taxon>Pseudomonadota</taxon>
        <taxon>Alphaproteobacteria</taxon>
        <taxon>Hyphomicrobiales</taxon>
        <taxon>Nitrobacteraceae</taxon>
        <taxon>Bradyrhizobium</taxon>
    </lineage>
</organism>
<gene>
    <name evidence="1" type="ORF">BRAD3257_7039</name>
</gene>
<evidence type="ECO:0000313" key="2">
    <source>
        <dbReference type="Proteomes" id="UP000246085"/>
    </source>
</evidence>
<name>A0A2U3Q919_9BRAD</name>
<proteinExistence type="predicted"/>
<evidence type="ECO:0000313" key="1">
    <source>
        <dbReference type="EMBL" id="SPP97887.1"/>
    </source>
</evidence>
<accession>A0A2U3Q919</accession>
<dbReference type="AlphaFoldDB" id="A0A2U3Q919"/>
<sequence length="80" mass="8980">MPNCSIDSCRAEVDLTQKCCAMRAKTRDASAIISLPISFDGWGLSGRLYETEPGDQVGHSERQHYVRKRSVLRKRILAEA</sequence>